<comment type="caution">
    <text evidence="2">The sequence shown here is derived from an EMBL/GenBank/DDBJ whole genome shotgun (WGS) entry which is preliminary data.</text>
</comment>
<dbReference type="PANTHER" id="PTHR43689:SF1">
    <property type="entry name" value="ALPHA_BETA-HYDROLASES SUPERFAMILY PROTEIN"/>
    <property type="match status" value="1"/>
</dbReference>
<gene>
    <name evidence="2" type="ORF">COCNU_12G006050</name>
</gene>
<dbReference type="PANTHER" id="PTHR43689">
    <property type="entry name" value="HYDROLASE"/>
    <property type="match status" value="1"/>
</dbReference>
<dbReference type="GO" id="GO:0009941">
    <property type="term" value="C:chloroplast envelope"/>
    <property type="evidence" value="ECO:0007669"/>
    <property type="project" value="TreeGrafter"/>
</dbReference>
<dbReference type="InterPro" id="IPR000073">
    <property type="entry name" value="AB_hydrolase_1"/>
</dbReference>
<dbReference type="GO" id="GO:0016787">
    <property type="term" value="F:hydrolase activity"/>
    <property type="evidence" value="ECO:0007669"/>
    <property type="project" value="UniProtKB-KW"/>
</dbReference>
<dbReference type="Proteomes" id="UP000797356">
    <property type="component" value="Chromosome 12"/>
</dbReference>
<dbReference type="Pfam" id="PF12697">
    <property type="entry name" value="Abhydrolase_6"/>
    <property type="match status" value="1"/>
</dbReference>
<dbReference type="SUPFAM" id="SSF53474">
    <property type="entry name" value="alpha/beta-Hydrolases"/>
    <property type="match status" value="1"/>
</dbReference>
<evidence type="ECO:0000313" key="2">
    <source>
        <dbReference type="EMBL" id="KAG1365605.1"/>
    </source>
</evidence>
<feature type="domain" description="AB hydrolase-1" evidence="1">
    <location>
        <begin position="141"/>
        <end position="426"/>
    </location>
</feature>
<organism evidence="2 3">
    <name type="scientific">Cocos nucifera</name>
    <name type="common">Coconut palm</name>
    <dbReference type="NCBI Taxonomy" id="13894"/>
    <lineage>
        <taxon>Eukaryota</taxon>
        <taxon>Viridiplantae</taxon>
        <taxon>Streptophyta</taxon>
        <taxon>Embryophyta</taxon>
        <taxon>Tracheophyta</taxon>
        <taxon>Spermatophyta</taxon>
        <taxon>Magnoliopsida</taxon>
        <taxon>Liliopsida</taxon>
        <taxon>Arecaceae</taxon>
        <taxon>Arecoideae</taxon>
        <taxon>Cocoseae</taxon>
        <taxon>Attaleinae</taxon>
        <taxon>Cocos</taxon>
    </lineage>
</organism>
<dbReference type="OrthoDB" id="19657at2759"/>
<name>A0A8K0IRL7_COCNU</name>
<sequence length="450" mass="49770">MPFSLHHLLCLSPLLSQPNPIRPRHQSILPANISKTSLHFSFHENFKFLAKAASISSPGADYPEQLVDDAQRKQRRRRSVAGVDQEDLVDPEKLADPDSFFCEFNGVQIHHKICHHEAEEEVKEHSFQVTGSGVARLGLPIILLHGFGASVFSWDRAMKPLARLTGSKVLAFDRPAFGLTSRASYLGQQGVGGGDAWPLNPYSMAFSVLATLSFMDLLGARKAILMGHSAGCLVAVNTYFEAPEKVAALILVAPAIVAPLISQKVVKENEMEKASKKEDGELNLNVHQHPFVRIWKALLLRSAFAVMLVRMIMDKFGILAIRNAWFDASQITDHVIQGYTKPLRSKGWEMALLEYTLAMLTDSASKPPLTKRLAEISCPVLIITGDTDRLVPSWNAERLSRAIPGSTLEVIKNCGHLPHEEKVEEFLLAVERFLQKAFGVSNRQFSPAAA</sequence>
<proteinExistence type="predicted"/>
<protein>
    <submittedName>
        <fullName evidence="2">2-hydroxy-6-oxononadienedioate/2-hydroxy-6-oxononatrienedioate hydrolase 2</fullName>
    </submittedName>
</protein>
<accession>A0A8K0IRL7</accession>
<reference evidence="2" key="2">
    <citation type="submission" date="2019-07" db="EMBL/GenBank/DDBJ databases">
        <authorList>
            <person name="Yang Y."/>
            <person name="Bocs S."/>
            <person name="Baudouin L."/>
        </authorList>
    </citation>
    <scope>NUCLEOTIDE SEQUENCE</scope>
    <source>
        <tissue evidence="2">Spear leaf of Hainan Tall coconut</tissue>
    </source>
</reference>
<reference evidence="2" key="1">
    <citation type="journal article" date="2017" name="Gigascience">
        <title>The genome draft of coconut (Cocos nucifera).</title>
        <authorList>
            <person name="Xiao Y."/>
            <person name="Xu P."/>
            <person name="Fan H."/>
            <person name="Baudouin L."/>
            <person name="Xia W."/>
            <person name="Bocs S."/>
            <person name="Xu J."/>
            <person name="Li Q."/>
            <person name="Guo A."/>
            <person name="Zhou L."/>
            <person name="Li J."/>
            <person name="Wu Y."/>
            <person name="Ma Z."/>
            <person name="Armero A."/>
            <person name="Issali A.E."/>
            <person name="Liu N."/>
            <person name="Peng M."/>
            <person name="Yang Y."/>
        </authorList>
    </citation>
    <scope>NUCLEOTIDE SEQUENCE</scope>
    <source>
        <tissue evidence="2">Spear leaf of Hainan Tall coconut</tissue>
    </source>
</reference>
<dbReference type="AlphaFoldDB" id="A0A8K0IRL7"/>
<dbReference type="EMBL" id="CM017883">
    <property type="protein sequence ID" value="KAG1365605.1"/>
    <property type="molecule type" value="Genomic_DNA"/>
</dbReference>
<dbReference type="Gene3D" id="3.40.50.1820">
    <property type="entry name" value="alpha/beta hydrolase"/>
    <property type="match status" value="1"/>
</dbReference>
<keyword evidence="2" id="KW-0378">Hydrolase</keyword>
<dbReference type="InterPro" id="IPR029058">
    <property type="entry name" value="AB_hydrolase_fold"/>
</dbReference>
<evidence type="ECO:0000259" key="1">
    <source>
        <dbReference type="Pfam" id="PF12697"/>
    </source>
</evidence>
<keyword evidence="3" id="KW-1185">Reference proteome</keyword>
<evidence type="ECO:0000313" key="3">
    <source>
        <dbReference type="Proteomes" id="UP000797356"/>
    </source>
</evidence>